<accession>A0ACB8QZD5</accession>
<evidence type="ECO:0000313" key="2">
    <source>
        <dbReference type="Proteomes" id="UP000814128"/>
    </source>
</evidence>
<organism evidence="1 2">
    <name type="scientific">Vararia minispora EC-137</name>
    <dbReference type="NCBI Taxonomy" id="1314806"/>
    <lineage>
        <taxon>Eukaryota</taxon>
        <taxon>Fungi</taxon>
        <taxon>Dikarya</taxon>
        <taxon>Basidiomycota</taxon>
        <taxon>Agaricomycotina</taxon>
        <taxon>Agaricomycetes</taxon>
        <taxon>Russulales</taxon>
        <taxon>Lachnocladiaceae</taxon>
        <taxon>Vararia</taxon>
    </lineage>
</organism>
<reference evidence="1" key="2">
    <citation type="journal article" date="2022" name="New Phytol.">
        <title>Evolutionary transition to the ectomycorrhizal habit in the genomes of a hyperdiverse lineage of mushroom-forming fungi.</title>
        <authorList>
            <person name="Looney B."/>
            <person name="Miyauchi S."/>
            <person name="Morin E."/>
            <person name="Drula E."/>
            <person name="Courty P.E."/>
            <person name="Kohler A."/>
            <person name="Kuo A."/>
            <person name="LaButti K."/>
            <person name="Pangilinan J."/>
            <person name="Lipzen A."/>
            <person name="Riley R."/>
            <person name="Andreopoulos W."/>
            <person name="He G."/>
            <person name="Johnson J."/>
            <person name="Nolan M."/>
            <person name="Tritt A."/>
            <person name="Barry K.W."/>
            <person name="Grigoriev I.V."/>
            <person name="Nagy L.G."/>
            <person name="Hibbett D."/>
            <person name="Henrissat B."/>
            <person name="Matheny P.B."/>
            <person name="Labbe J."/>
            <person name="Martin F.M."/>
        </authorList>
    </citation>
    <scope>NUCLEOTIDE SEQUENCE</scope>
    <source>
        <strain evidence="1">EC-137</strain>
    </source>
</reference>
<name>A0ACB8QZD5_9AGAM</name>
<protein>
    <submittedName>
        <fullName evidence="1">WD repeat-containing protein</fullName>
    </submittedName>
</protein>
<dbReference type="EMBL" id="MU273469">
    <property type="protein sequence ID" value="KAI0036631.1"/>
    <property type="molecule type" value="Genomic_DNA"/>
</dbReference>
<dbReference type="Proteomes" id="UP000814128">
    <property type="component" value="Unassembled WGS sequence"/>
</dbReference>
<comment type="caution">
    <text evidence="1">The sequence shown here is derived from an EMBL/GenBank/DDBJ whole genome shotgun (WGS) entry which is preliminary data.</text>
</comment>
<gene>
    <name evidence="1" type="ORF">K488DRAFT_75854</name>
</gene>
<reference evidence="1" key="1">
    <citation type="submission" date="2021-02" db="EMBL/GenBank/DDBJ databases">
        <authorList>
            <consortium name="DOE Joint Genome Institute"/>
            <person name="Ahrendt S."/>
            <person name="Looney B.P."/>
            <person name="Miyauchi S."/>
            <person name="Morin E."/>
            <person name="Drula E."/>
            <person name="Courty P.E."/>
            <person name="Chicoki N."/>
            <person name="Fauchery L."/>
            <person name="Kohler A."/>
            <person name="Kuo A."/>
            <person name="Labutti K."/>
            <person name="Pangilinan J."/>
            <person name="Lipzen A."/>
            <person name="Riley R."/>
            <person name="Andreopoulos W."/>
            <person name="He G."/>
            <person name="Johnson J."/>
            <person name="Barry K.W."/>
            <person name="Grigoriev I.V."/>
            <person name="Nagy L."/>
            <person name="Hibbett D."/>
            <person name="Henrissat B."/>
            <person name="Matheny P.B."/>
            <person name="Labbe J."/>
            <person name="Martin F."/>
        </authorList>
    </citation>
    <scope>NUCLEOTIDE SEQUENCE</scope>
    <source>
        <strain evidence="1">EC-137</strain>
    </source>
</reference>
<sequence>MVVDDVLGGESNATWSNPFSLFVFCLLSIIPANSTSQLYPSADSVVLLDALDLALVRVLAFADVVPAARDISGTISTLTVDPAMNLIVASMANYLAAWSLSQVQKNTWLSHSSLILQNRSNISAIDCLLAVACTSSLSVYTLILENDLPTWSQKWSSSFLPTPSFVRFSPSLMCMATITQQDNLVRIYLTTSGRQLQAIPHPLPVTNLTWRQAQKNTRDDLILYTVTSDATLRVFMPVIDSPRYLQLHASLDLSSALPYSVPMKVAVTMKSSIFWLDRQVVADSLASLVRKEGEEEDARMRRARDIKEEGWDLFLRVLSDGSLVVNALANVDRRPPTLLSVFTLLQSYFPLQTLPTSLTLISNPSRPSLPTLITSPPLASFSLSPADFFDARQDGLTLLAQLPPDTPLNSAHITRFVRTPEGLGVAAIRTSGGETWTVREHGAKLVSTTTWRRADHVIVLDRGRTIATLDADAGVLTLHSNPPCTLSVPPLTSLFTLPPSSPGTHTCIYGLTPTPTTILHIHAILIPEPSLTLQSATQLPLVEPPALIVPVDPMAWSWEGGAHGVHDVLLSVGKDGELGFWIPDGGAEVKGKGKEKKEDVVTDENEAARRREGWKRTGTVRTGRAGISMALCSSAKKTALVVPGMTGSELTIWDSKESQFASGLEYTSAVDEVRDLDWSATPDGQSILAVGFARRIEVLCQQRATYFEEDPGWALVWQINFEGILPHPISDSIWLAQGTLLIGSGHQMLLYGYNPKSSKHSEHLFEHVARRNGPLIDFHPQMVLQCLLWEKLDLVKEIIVNLARDVERLRFEGDEGFVWTTAPSERFLGRKQRNTKKIRRPGNHRRQYSSLFDEPDLGIYEPSDDPFSRELVEKLLEHLEMHPLPHLTPNEHAHLLVLIQATLEVDEARRALDANGLRYLITMRSFYILNQRARSPSSPGSDCSRRQGGYRERMRYRDIVWAFHSESQGMLLNACTTACRNKMTWGDARALGVFMWLTSSDIMKTQFEAIARNEYMAGDARDPVACSLFYFALGKHKLVHGLWRQAAWHKEQQAMLKFLANDFNQPRWRTAANKNAFALLSKQRFEYAAAFFLLGGSLKDAVNVCLRSLDDFQLAIALARIVEGDEGPVLTTVLETKVVPEAFRTGNRYLGSWAFWMLRRRDLAVRILVTPLQDIANELSMSIREIGSPHYDDPSLALLFSQLKAKTLQAAKGTSEIAGSVEFDFVLQIARVFVRMGCHILAVDLLRSWSFDRPSTVDRDPAHSHAPPSPITSRFALEPALRRRASIMIDMDVSTQPPTRRASPTRPFSPLPEIELPKPEGDLVARKAGMGSLIKTAKQNVQVPEFDMNAFF</sequence>
<evidence type="ECO:0000313" key="1">
    <source>
        <dbReference type="EMBL" id="KAI0036631.1"/>
    </source>
</evidence>
<keyword evidence="2" id="KW-1185">Reference proteome</keyword>
<proteinExistence type="predicted"/>